<dbReference type="EMBL" id="LR862135">
    <property type="protein sequence ID" value="CAD1841511.1"/>
    <property type="molecule type" value="Genomic_DNA"/>
</dbReference>
<name>A0A6V7QEW5_ANACO</name>
<evidence type="ECO:0000313" key="2">
    <source>
        <dbReference type="EMBL" id="CAD1841511.1"/>
    </source>
</evidence>
<feature type="region of interest" description="Disordered" evidence="1">
    <location>
        <begin position="146"/>
        <end position="186"/>
    </location>
</feature>
<reference evidence="2" key="1">
    <citation type="submission" date="2020-07" db="EMBL/GenBank/DDBJ databases">
        <authorList>
            <person name="Lin J."/>
        </authorList>
    </citation>
    <scope>NUCLEOTIDE SEQUENCE</scope>
</reference>
<dbReference type="AlphaFoldDB" id="A0A6V7QEW5"/>
<protein>
    <submittedName>
        <fullName evidence="2">Uncharacterized protein</fullName>
    </submittedName>
</protein>
<feature type="compositionally biased region" description="Polar residues" evidence="1">
    <location>
        <begin position="157"/>
        <end position="171"/>
    </location>
</feature>
<feature type="region of interest" description="Disordered" evidence="1">
    <location>
        <begin position="62"/>
        <end position="92"/>
    </location>
</feature>
<evidence type="ECO:0000256" key="1">
    <source>
        <dbReference type="SAM" id="MobiDB-lite"/>
    </source>
</evidence>
<feature type="region of interest" description="Disordered" evidence="1">
    <location>
        <begin position="1"/>
        <end position="38"/>
    </location>
</feature>
<proteinExistence type="predicted"/>
<feature type="compositionally biased region" description="Basic and acidic residues" evidence="1">
    <location>
        <begin position="25"/>
        <end position="38"/>
    </location>
</feature>
<organism evidence="2">
    <name type="scientific">Ananas comosus var. bracteatus</name>
    <name type="common">red pineapple</name>
    <dbReference type="NCBI Taxonomy" id="296719"/>
    <lineage>
        <taxon>Eukaryota</taxon>
        <taxon>Viridiplantae</taxon>
        <taxon>Streptophyta</taxon>
        <taxon>Embryophyta</taxon>
        <taxon>Tracheophyta</taxon>
        <taxon>Spermatophyta</taxon>
        <taxon>Magnoliopsida</taxon>
        <taxon>Liliopsida</taxon>
        <taxon>Poales</taxon>
        <taxon>Bromeliaceae</taxon>
        <taxon>Bromelioideae</taxon>
        <taxon>Ananas</taxon>
    </lineage>
</organism>
<gene>
    <name evidence="2" type="ORF">CB5_LOCUS24722</name>
</gene>
<feature type="compositionally biased region" description="Polar residues" evidence="1">
    <location>
        <begin position="62"/>
        <end position="73"/>
    </location>
</feature>
<accession>A0A6V7QEW5</accession>
<sequence length="186" mass="20808">MRLFGSHHIRKQESANNSSRASPSKLDDTECSRKSLLAEDPDETYKLKDYGNASSLIAVENSEASSPALSGVSTEEFARSSEEDGNMNDNRNSYNFEFQREREEYNTQLLVHSLGRFRRSGMMRKNGYRGTCQVTSNLVRVAPEFSSAEQKNHHVQKTVTSAEQSVSTRDIGNSDDSHCKSGSIED</sequence>
<feature type="compositionally biased region" description="Basic residues" evidence="1">
    <location>
        <begin position="1"/>
        <end position="10"/>
    </location>
</feature>